<comment type="caution">
    <text evidence="1">The sequence shown here is derived from an EMBL/GenBank/DDBJ whole genome shotgun (WGS) entry which is preliminary data.</text>
</comment>
<organism evidence="1 2">
    <name type="scientific">Spiromyces aspiralis</name>
    <dbReference type="NCBI Taxonomy" id="68401"/>
    <lineage>
        <taxon>Eukaryota</taxon>
        <taxon>Fungi</taxon>
        <taxon>Fungi incertae sedis</taxon>
        <taxon>Zoopagomycota</taxon>
        <taxon>Kickxellomycotina</taxon>
        <taxon>Kickxellomycetes</taxon>
        <taxon>Kickxellales</taxon>
        <taxon>Kickxellaceae</taxon>
        <taxon>Spiromyces</taxon>
    </lineage>
</organism>
<gene>
    <name evidence="1" type="ORF">EV182_004923</name>
</gene>
<protein>
    <submittedName>
        <fullName evidence="1">Uncharacterized protein</fullName>
    </submittedName>
</protein>
<proteinExistence type="predicted"/>
<evidence type="ECO:0000313" key="2">
    <source>
        <dbReference type="Proteomes" id="UP001145114"/>
    </source>
</evidence>
<dbReference type="EMBL" id="JAMZIH010006767">
    <property type="protein sequence ID" value="KAJ1673597.1"/>
    <property type="molecule type" value="Genomic_DNA"/>
</dbReference>
<accession>A0ACC1HAY9</accession>
<dbReference type="Proteomes" id="UP001145114">
    <property type="component" value="Unassembled WGS sequence"/>
</dbReference>
<evidence type="ECO:0000313" key="1">
    <source>
        <dbReference type="EMBL" id="KAJ1673597.1"/>
    </source>
</evidence>
<sequence length="432" mass="47181">MKASCGGHADAAALEQNKLDGIIGRAVNVQLALEMIANIFSEEGVDSDEESSGRNESMDIDGHDKSEEDSDSGMDQGDDVEKTDDKEEDEEGEGLEGEGKGDEDDEFDADDMDNILAEEGTASRATTTLMSGGGSIISYFVDNIVPSLFNLMQPTHVSFANTEALNPVSNPLSVVSETFSALHQRAFGCFNNFLLIVEEVQKTWFKVNLQATVDWWSNLARLVEQISQSRSVNIDANASAKESQQQQQQQQHEEVLEGAIGCLWACARGLKAAGYMASAPAPSALVEGLVGICQTSRSPSLHVKCIGALGLLACREPGFVEDNRKIGTFLIQGIQATLASADGARISHEHLEPVIEALDSIYDIYSDKAFDYDQPVFVRGEFLKALKQALPEYRKVVRVSIDRRKHRELRERADLALANLRAFVDFKAQEAS</sequence>
<name>A0ACC1HAY9_9FUNG</name>
<reference evidence="1" key="1">
    <citation type="submission" date="2022-06" db="EMBL/GenBank/DDBJ databases">
        <title>Phylogenomic reconstructions and comparative analyses of Kickxellomycotina fungi.</title>
        <authorList>
            <person name="Reynolds N.K."/>
            <person name="Stajich J.E."/>
            <person name="Barry K."/>
            <person name="Grigoriev I.V."/>
            <person name="Crous P."/>
            <person name="Smith M.E."/>
        </authorList>
    </citation>
    <scope>NUCLEOTIDE SEQUENCE</scope>
    <source>
        <strain evidence="1">RSA 2271</strain>
    </source>
</reference>
<keyword evidence="2" id="KW-1185">Reference proteome</keyword>